<evidence type="ECO:0000313" key="7">
    <source>
        <dbReference type="EMBL" id="CAB3977367.1"/>
    </source>
</evidence>
<keyword evidence="8" id="KW-1185">Reference proteome</keyword>
<sequence length="191" mass="22308">MGKKQSKMDPHQLIHLLNRTKFEEQELEKWYQKFIKEYPDGFISKPQFENMYQSFFPKGDAREFADHIFRTFDGNSDGKIDFREFMVSLSVTTRGSADQKLEWAFKVYDVDGNGFITRKEMQLIVHSVEKVLNQNSKAYDVSDKRTDRIFRNFDKNQDGVLSLNEFSEAAKQDPTLSLMLNEAKSGAGKMY</sequence>
<evidence type="ECO:0000313" key="8">
    <source>
        <dbReference type="Proteomes" id="UP001152795"/>
    </source>
</evidence>
<gene>
    <name evidence="7" type="ORF">PACLA_8A042026</name>
</gene>
<keyword evidence="4" id="KW-0677">Repeat</keyword>
<evidence type="ECO:0000256" key="4">
    <source>
        <dbReference type="ARBA" id="ARBA00022737"/>
    </source>
</evidence>
<dbReference type="PRINTS" id="PR00450">
    <property type="entry name" value="RECOVERIN"/>
</dbReference>
<accession>A0A7D9D8K4</accession>
<keyword evidence="2" id="KW-0519">Myristate</keyword>
<keyword evidence="3" id="KW-0479">Metal-binding</keyword>
<keyword evidence="6" id="KW-0449">Lipoprotein</keyword>
<comment type="similarity">
    <text evidence="1">Belongs to the recoverin family.</text>
</comment>
<dbReference type="PANTHER" id="PTHR23055:SF178">
    <property type="entry name" value="NEUROCALCIN HOMOLOG"/>
    <property type="match status" value="1"/>
</dbReference>
<comment type="caution">
    <text evidence="7">The sequence shown here is derived from an EMBL/GenBank/DDBJ whole genome shotgun (WGS) entry which is preliminary data.</text>
</comment>
<dbReference type="OrthoDB" id="191686at2759"/>
<dbReference type="Pfam" id="PF13499">
    <property type="entry name" value="EF-hand_7"/>
    <property type="match status" value="1"/>
</dbReference>
<dbReference type="PROSITE" id="PS00018">
    <property type="entry name" value="EF_HAND_1"/>
    <property type="match status" value="3"/>
</dbReference>
<evidence type="ECO:0000256" key="3">
    <source>
        <dbReference type="ARBA" id="ARBA00022723"/>
    </source>
</evidence>
<dbReference type="Proteomes" id="UP001152795">
    <property type="component" value="Unassembled WGS sequence"/>
</dbReference>
<dbReference type="SUPFAM" id="SSF47473">
    <property type="entry name" value="EF-hand"/>
    <property type="match status" value="1"/>
</dbReference>
<dbReference type="InterPro" id="IPR028846">
    <property type="entry name" value="Recoverin"/>
</dbReference>
<name>A0A7D9D8K4_PARCT</name>
<evidence type="ECO:0000256" key="5">
    <source>
        <dbReference type="ARBA" id="ARBA00022837"/>
    </source>
</evidence>
<proteinExistence type="inferred from homology"/>
<dbReference type="InterPro" id="IPR018247">
    <property type="entry name" value="EF_Hand_1_Ca_BS"/>
</dbReference>
<keyword evidence="5" id="KW-0106">Calcium</keyword>
<dbReference type="InterPro" id="IPR002048">
    <property type="entry name" value="EF_hand_dom"/>
</dbReference>
<dbReference type="Pfam" id="PF13202">
    <property type="entry name" value="EF-hand_5"/>
    <property type="match status" value="1"/>
</dbReference>
<dbReference type="EMBL" id="CACRXK020000044">
    <property type="protein sequence ID" value="CAB3977367.1"/>
    <property type="molecule type" value="Genomic_DNA"/>
</dbReference>
<dbReference type="PROSITE" id="PS50222">
    <property type="entry name" value="EF_HAND_2"/>
    <property type="match status" value="3"/>
</dbReference>
<protein>
    <submittedName>
        <fullName evidence="7">Neurocalcin-delta B</fullName>
    </submittedName>
</protein>
<evidence type="ECO:0000256" key="6">
    <source>
        <dbReference type="ARBA" id="ARBA00023288"/>
    </source>
</evidence>
<dbReference type="PANTHER" id="PTHR23055">
    <property type="entry name" value="CALCIUM BINDING PROTEINS"/>
    <property type="match status" value="1"/>
</dbReference>
<dbReference type="SMART" id="SM00054">
    <property type="entry name" value="EFh"/>
    <property type="match status" value="3"/>
</dbReference>
<reference evidence="7" key="1">
    <citation type="submission" date="2020-04" db="EMBL/GenBank/DDBJ databases">
        <authorList>
            <person name="Alioto T."/>
            <person name="Alioto T."/>
            <person name="Gomez Garrido J."/>
        </authorList>
    </citation>
    <scope>NUCLEOTIDE SEQUENCE</scope>
    <source>
        <strain evidence="7">A484AB</strain>
    </source>
</reference>
<dbReference type="Gene3D" id="1.10.238.10">
    <property type="entry name" value="EF-hand"/>
    <property type="match status" value="1"/>
</dbReference>
<dbReference type="GO" id="GO:0005509">
    <property type="term" value="F:calcium ion binding"/>
    <property type="evidence" value="ECO:0007669"/>
    <property type="project" value="InterPro"/>
</dbReference>
<dbReference type="FunFam" id="1.10.238.10:FF:000009">
    <property type="entry name" value="Visinin-like protein 1"/>
    <property type="match status" value="1"/>
</dbReference>
<dbReference type="CDD" id="cd00051">
    <property type="entry name" value="EFh"/>
    <property type="match status" value="2"/>
</dbReference>
<evidence type="ECO:0000256" key="1">
    <source>
        <dbReference type="ARBA" id="ARBA00006049"/>
    </source>
</evidence>
<dbReference type="InterPro" id="IPR011992">
    <property type="entry name" value="EF-hand-dom_pair"/>
</dbReference>
<evidence type="ECO:0000256" key="2">
    <source>
        <dbReference type="ARBA" id="ARBA00022707"/>
    </source>
</evidence>
<organism evidence="7 8">
    <name type="scientific">Paramuricea clavata</name>
    <name type="common">Red gorgonian</name>
    <name type="synonym">Violescent sea-whip</name>
    <dbReference type="NCBI Taxonomy" id="317549"/>
    <lineage>
        <taxon>Eukaryota</taxon>
        <taxon>Metazoa</taxon>
        <taxon>Cnidaria</taxon>
        <taxon>Anthozoa</taxon>
        <taxon>Octocorallia</taxon>
        <taxon>Malacalcyonacea</taxon>
        <taxon>Plexauridae</taxon>
        <taxon>Paramuricea</taxon>
    </lineage>
</organism>
<dbReference type="AlphaFoldDB" id="A0A7D9D8K4"/>